<dbReference type="AlphaFoldDB" id="A0A246RZE5"/>
<sequence length="85" mass="9585">MESHQWLLAIVLARIAAGNSVIKFLAVKTESIALMLVKLVLTRCMLRTGEMICRFALLLVANAMRIEWAQVFVKSTICECAEMDR</sequence>
<reference evidence="1 2" key="1">
    <citation type="submission" date="2014-08" db="EMBL/GenBank/DDBJ databases">
        <title>Draft genome sequence of a novel L-asparaginase producing marine bacterium, Halomonas campaniensis.</title>
        <authorList>
            <person name="Sundarakrishnan B."/>
            <person name="Moushumi Priya A."/>
            <person name="Raman G."/>
            <person name="Sakthivel N."/>
            <person name="Park S."/>
            <person name="Jayachandran S."/>
        </authorList>
    </citation>
    <scope>NUCLEOTIDE SEQUENCE [LARGE SCALE GENOMIC DNA]</scope>
    <source>
        <strain evidence="1 2">SK03</strain>
    </source>
</reference>
<evidence type="ECO:0000313" key="1">
    <source>
        <dbReference type="EMBL" id="OWV29466.1"/>
    </source>
</evidence>
<dbReference type="EMBL" id="JPUA01000032">
    <property type="protein sequence ID" value="OWV29466.1"/>
    <property type="molecule type" value="Genomic_DNA"/>
</dbReference>
<gene>
    <name evidence="1" type="ORF">JI62_11670</name>
</gene>
<keyword evidence="2" id="KW-1185">Reference proteome</keyword>
<comment type="caution">
    <text evidence="1">The sequence shown here is derived from an EMBL/GenBank/DDBJ whole genome shotgun (WGS) entry which is preliminary data.</text>
</comment>
<proteinExistence type="predicted"/>
<name>A0A246RZE5_9GAMM</name>
<organism evidence="1 2">
    <name type="scientific">Halomonas campaniensis</name>
    <dbReference type="NCBI Taxonomy" id="213554"/>
    <lineage>
        <taxon>Bacteria</taxon>
        <taxon>Pseudomonadati</taxon>
        <taxon>Pseudomonadota</taxon>
        <taxon>Gammaproteobacteria</taxon>
        <taxon>Oceanospirillales</taxon>
        <taxon>Halomonadaceae</taxon>
        <taxon>Halomonas</taxon>
    </lineage>
</organism>
<evidence type="ECO:0000313" key="2">
    <source>
        <dbReference type="Proteomes" id="UP000197334"/>
    </source>
</evidence>
<protein>
    <submittedName>
        <fullName evidence="1">Uncharacterized protein</fullName>
    </submittedName>
</protein>
<accession>A0A246RZE5</accession>
<dbReference type="Proteomes" id="UP000197334">
    <property type="component" value="Unassembled WGS sequence"/>
</dbReference>